<dbReference type="Proteomes" id="UP000248132">
    <property type="component" value="Unassembled WGS sequence"/>
</dbReference>
<dbReference type="EMBL" id="QKMR01000001">
    <property type="protein sequence ID" value="PYG90275.1"/>
    <property type="molecule type" value="Genomic_DNA"/>
</dbReference>
<gene>
    <name evidence="2" type="ORF">LY28_00156</name>
</gene>
<dbReference type="PANTHER" id="PTHR42951">
    <property type="entry name" value="METALLO-BETA-LACTAMASE DOMAIN-CONTAINING"/>
    <property type="match status" value="1"/>
</dbReference>
<dbReference type="InterPro" id="IPR036866">
    <property type="entry name" value="RibonucZ/Hydroxyglut_hydro"/>
</dbReference>
<organism evidence="2 3">
    <name type="scientific">Ruminiclostridium sufflavum DSM 19573</name>
    <dbReference type="NCBI Taxonomy" id="1121337"/>
    <lineage>
        <taxon>Bacteria</taxon>
        <taxon>Bacillati</taxon>
        <taxon>Bacillota</taxon>
        <taxon>Clostridia</taxon>
        <taxon>Eubacteriales</taxon>
        <taxon>Oscillospiraceae</taxon>
        <taxon>Ruminiclostridium</taxon>
    </lineage>
</organism>
<feature type="domain" description="Metallo-beta-lactamase" evidence="1">
    <location>
        <begin position="18"/>
        <end position="211"/>
    </location>
</feature>
<dbReference type="AlphaFoldDB" id="A0A318XQC2"/>
<comment type="caution">
    <text evidence="2">The sequence shown here is derived from an EMBL/GenBank/DDBJ whole genome shotgun (WGS) entry which is preliminary data.</text>
</comment>
<keyword evidence="2" id="KW-0378">Hydrolase</keyword>
<dbReference type="OrthoDB" id="9761531at2"/>
<dbReference type="InterPro" id="IPR050855">
    <property type="entry name" value="NDM-1-like"/>
</dbReference>
<dbReference type="Pfam" id="PF00753">
    <property type="entry name" value="Lactamase_B"/>
    <property type="match status" value="1"/>
</dbReference>
<accession>A0A318XQC2</accession>
<dbReference type="Gene3D" id="3.60.15.10">
    <property type="entry name" value="Ribonuclease Z/Hydroxyacylglutathione hydrolase-like"/>
    <property type="match status" value="1"/>
</dbReference>
<sequence length="237" mass="26177">MKILNGVYQISGWMNGVNSNTFALETEKGLILIDCGYSEKQYQAMGKSLEFWGLDINSVKDAFITHSHFDHAGNAHIFKKNGARVLIGEDDRNSIECGDACTLEQLFGGSFHTCTADYGLKDGEVFDYGNATIEIVGMPGHTKGSIALMADINNVKILFTGDIFIISGATPADELNLELGWNGDPHFCAKKSIESFYKLRKLKADIIAPGHSSIYYGNSQELFERLYKKAVEELTIK</sequence>
<evidence type="ECO:0000313" key="3">
    <source>
        <dbReference type="Proteomes" id="UP000248132"/>
    </source>
</evidence>
<protein>
    <submittedName>
        <fullName evidence="2">Glyoxylase-like metal-dependent hydrolase (Beta-lactamase superfamily II)</fullName>
    </submittedName>
</protein>
<evidence type="ECO:0000259" key="1">
    <source>
        <dbReference type="SMART" id="SM00849"/>
    </source>
</evidence>
<dbReference type="InterPro" id="IPR001279">
    <property type="entry name" value="Metallo-B-lactamas"/>
</dbReference>
<name>A0A318XQC2_9FIRM</name>
<keyword evidence="3" id="KW-1185">Reference proteome</keyword>
<dbReference type="SUPFAM" id="SSF56281">
    <property type="entry name" value="Metallo-hydrolase/oxidoreductase"/>
    <property type="match status" value="1"/>
</dbReference>
<dbReference type="GO" id="GO:0016787">
    <property type="term" value="F:hydrolase activity"/>
    <property type="evidence" value="ECO:0007669"/>
    <property type="project" value="UniProtKB-KW"/>
</dbReference>
<proteinExistence type="predicted"/>
<dbReference type="RefSeq" id="WP_110460252.1">
    <property type="nucleotide sequence ID" value="NZ_QKMR01000001.1"/>
</dbReference>
<evidence type="ECO:0000313" key="2">
    <source>
        <dbReference type="EMBL" id="PYG90275.1"/>
    </source>
</evidence>
<dbReference type="SMART" id="SM00849">
    <property type="entry name" value="Lactamase_B"/>
    <property type="match status" value="1"/>
</dbReference>
<reference evidence="2 3" key="1">
    <citation type="submission" date="2018-06" db="EMBL/GenBank/DDBJ databases">
        <title>Genomic Encyclopedia of Type Strains, Phase I: the one thousand microbial genomes (KMG-I) project.</title>
        <authorList>
            <person name="Kyrpides N."/>
        </authorList>
    </citation>
    <scope>NUCLEOTIDE SEQUENCE [LARGE SCALE GENOMIC DNA]</scope>
    <source>
        <strain evidence="2 3">DSM 19573</strain>
    </source>
</reference>